<reference evidence="11 12" key="1">
    <citation type="submission" date="2019-09" db="EMBL/GenBank/DDBJ databases">
        <title>Draft genome sequencing of Hungatella hathewayi 123Y-2.</title>
        <authorList>
            <person name="Lv Q."/>
            <person name="Li S."/>
        </authorList>
    </citation>
    <scope>NUCLEOTIDE SEQUENCE [LARGE SCALE GENOMIC DNA]</scope>
    <source>
        <strain evidence="11 12">123Y-2</strain>
    </source>
</reference>
<evidence type="ECO:0000259" key="9">
    <source>
        <dbReference type="Pfam" id="PF02224"/>
    </source>
</evidence>
<dbReference type="PANTHER" id="PTHR21299:SF2">
    <property type="entry name" value="CYTIDYLATE KINASE"/>
    <property type="match status" value="1"/>
</dbReference>
<keyword evidence="2 8" id="KW-0808">Transferase</keyword>
<name>A0A174WDB6_9FIRM</name>
<evidence type="ECO:0000256" key="8">
    <source>
        <dbReference type="HAMAP-Rule" id="MF_00238"/>
    </source>
</evidence>
<comment type="similarity">
    <text evidence="1 8">Belongs to the cytidylate kinase family. Type 1 subfamily.</text>
</comment>
<dbReference type="InterPro" id="IPR011994">
    <property type="entry name" value="Cytidylate_kinase_dom"/>
</dbReference>
<evidence type="ECO:0000256" key="2">
    <source>
        <dbReference type="ARBA" id="ARBA00022679"/>
    </source>
</evidence>
<dbReference type="EMBL" id="WNME01000003">
    <property type="protein sequence ID" value="MUB62801.1"/>
    <property type="molecule type" value="Genomic_DNA"/>
</dbReference>
<comment type="subcellular location">
    <subcellularLocation>
        <location evidence="8">Cytoplasm</location>
    </subcellularLocation>
</comment>
<dbReference type="SUPFAM" id="SSF52540">
    <property type="entry name" value="P-loop containing nucleoside triphosphate hydrolases"/>
    <property type="match status" value="1"/>
</dbReference>
<keyword evidence="3 8" id="KW-0547">Nucleotide-binding</keyword>
<dbReference type="EMBL" id="BQNJ01000002">
    <property type="protein sequence ID" value="GKH04502.1"/>
    <property type="molecule type" value="Genomic_DNA"/>
</dbReference>
<dbReference type="GO" id="GO:0015949">
    <property type="term" value="P:nucleobase-containing small molecule interconversion"/>
    <property type="evidence" value="ECO:0007669"/>
    <property type="project" value="TreeGrafter"/>
</dbReference>
<dbReference type="RefSeq" id="WP_022031513.1">
    <property type="nucleotide sequence ID" value="NZ_BQNJ01000002.1"/>
</dbReference>
<dbReference type="EC" id="2.7.4.25" evidence="8"/>
<gene>
    <name evidence="8 10" type="primary">cmk</name>
    <name evidence="10" type="ORF">CE91St55_64830</name>
    <name evidence="11" type="ORF">GNE07_06980</name>
</gene>
<dbReference type="Gene3D" id="3.40.50.300">
    <property type="entry name" value="P-loop containing nucleotide triphosphate hydrolases"/>
    <property type="match status" value="1"/>
</dbReference>
<proteinExistence type="inferred from homology"/>
<dbReference type="GO" id="GO:0036431">
    <property type="term" value="F:dCMP kinase activity"/>
    <property type="evidence" value="ECO:0007669"/>
    <property type="project" value="InterPro"/>
</dbReference>
<evidence type="ECO:0000256" key="4">
    <source>
        <dbReference type="ARBA" id="ARBA00022777"/>
    </source>
</evidence>
<evidence type="ECO:0000256" key="6">
    <source>
        <dbReference type="ARBA" id="ARBA00047615"/>
    </source>
</evidence>
<dbReference type="PANTHER" id="PTHR21299">
    <property type="entry name" value="CYTIDYLATE KINASE/PANTOATE-BETA-ALANINE LIGASE"/>
    <property type="match status" value="1"/>
</dbReference>
<dbReference type="GO" id="GO:0006220">
    <property type="term" value="P:pyrimidine nucleotide metabolic process"/>
    <property type="evidence" value="ECO:0007669"/>
    <property type="project" value="UniProtKB-UniRule"/>
</dbReference>
<evidence type="ECO:0000256" key="1">
    <source>
        <dbReference type="ARBA" id="ARBA00009427"/>
    </source>
</evidence>
<feature type="domain" description="Cytidylate kinase" evidence="9">
    <location>
        <begin position="7"/>
        <end position="219"/>
    </location>
</feature>
<dbReference type="GO" id="GO:0005524">
    <property type="term" value="F:ATP binding"/>
    <property type="evidence" value="ECO:0007669"/>
    <property type="project" value="UniProtKB-UniRule"/>
</dbReference>
<dbReference type="Pfam" id="PF02224">
    <property type="entry name" value="Cytidylate_kin"/>
    <property type="match status" value="1"/>
</dbReference>
<evidence type="ECO:0000256" key="7">
    <source>
        <dbReference type="ARBA" id="ARBA00048478"/>
    </source>
</evidence>
<feature type="binding site" evidence="8">
    <location>
        <begin position="11"/>
        <end position="19"/>
    </location>
    <ligand>
        <name>ATP</name>
        <dbReference type="ChEBI" id="CHEBI:30616"/>
    </ligand>
</feature>
<dbReference type="CDD" id="cd02020">
    <property type="entry name" value="CMPK"/>
    <property type="match status" value="1"/>
</dbReference>
<keyword evidence="5 8" id="KW-0067">ATP-binding</keyword>
<dbReference type="Proteomes" id="UP001055091">
    <property type="component" value="Unassembled WGS sequence"/>
</dbReference>
<protein>
    <recommendedName>
        <fullName evidence="8">Cytidylate kinase</fullName>
        <shortName evidence="8">CK</shortName>
        <ecNumber evidence="8">2.7.4.25</ecNumber>
    </recommendedName>
    <alternativeName>
        <fullName evidence="8">Cytidine monophosphate kinase</fullName>
        <shortName evidence="8">CMP kinase</shortName>
    </alternativeName>
</protein>
<comment type="caution">
    <text evidence="11">The sequence shown here is derived from an EMBL/GenBank/DDBJ whole genome shotgun (WGS) entry which is preliminary data.</text>
</comment>
<accession>A0A174WDB6</accession>
<evidence type="ECO:0000313" key="10">
    <source>
        <dbReference type="EMBL" id="GKH04502.1"/>
    </source>
</evidence>
<dbReference type="GO" id="GO:0005829">
    <property type="term" value="C:cytosol"/>
    <property type="evidence" value="ECO:0007669"/>
    <property type="project" value="TreeGrafter"/>
</dbReference>
<dbReference type="OrthoDB" id="9807434at2"/>
<dbReference type="NCBIfam" id="TIGR00017">
    <property type="entry name" value="cmk"/>
    <property type="match status" value="1"/>
</dbReference>
<evidence type="ECO:0000256" key="3">
    <source>
        <dbReference type="ARBA" id="ARBA00022741"/>
    </source>
</evidence>
<keyword evidence="8" id="KW-0963">Cytoplasm</keyword>
<dbReference type="Proteomes" id="UP000434223">
    <property type="component" value="Unassembled WGS sequence"/>
</dbReference>
<dbReference type="InterPro" id="IPR003136">
    <property type="entry name" value="Cytidylate_kin"/>
</dbReference>
<comment type="catalytic activity">
    <reaction evidence="7 8">
        <text>CMP + ATP = CDP + ADP</text>
        <dbReference type="Rhea" id="RHEA:11600"/>
        <dbReference type="ChEBI" id="CHEBI:30616"/>
        <dbReference type="ChEBI" id="CHEBI:58069"/>
        <dbReference type="ChEBI" id="CHEBI:60377"/>
        <dbReference type="ChEBI" id="CHEBI:456216"/>
        <dbReference type="EC" id="2.7.4.25"/>
    </reaction>
</comment>
<reference evidence="10" key="2">
    <citation type="submission" date="2022-01" db="EMBL/GenBank/DDBJ databases">
        <title>Novel bile acid biosynthetic pathways are enriched in the microbiome of centenarians.</title>
        <authorList>
            <person name="Sato Y."/>
            <person name="Atarashi K."/>
            <person name="Plichta R.D."/>
            <person name="Arai Y."/>
            <person name="Sasajima S."/>
            <person name="Kearney M.S."/>
            <person name="Suda W."/>
            <person name="Takeshita K."/>
            <person name="Sasaki T."/>
            <person name="Okamoto S."/>
            <person name="Skelly N.A."/>
            <person name="Okamura Y."/>
            <person name="Vlamakis H."/>
            <person name="Li Y."/>
            <person name="Tanoue T."/>
            <person name="Takei H."/>
            <person name="Nittono H."/>
            <person name="Narushima S."/>
            <person name="Irie J."/>
            <person name="Itoh H."/>
            <person name="Moriya K."/>
            <person name="Sugiura Y."/>
            <person name="Suematsu M."/>
            <person name="Moritoki N."/>
            <person name="Shibata S."/>
            <person name="Littman R.D."/>
            <person name="Fischbach A.M."/>
            <person name="Uwamino Y."/>
            <person name="Inoue T."/>
            <person name="Honda A."/>
            <person name="Hattori M."/>
            <person name="Murai T."/>
            <person name="Xavier J.R."/>
            <person name="Hirose N."/>
            <person name="Honda K."/>
        </authorList>
    </citation>
    <scope>NUCLEOTIDE SEQUENCE</scope>
    <source>
        <strain evidence="10">CE91-St55</strain>
    </source>
</reference>
<keyword evidence="4 8" id="KW-0418">Kinase</keyword>
<evidence type="ECO:0000256" key="5">
    <source>
        <dbReference type="ARBA" id="ARBA00022840"/>
    </source>
</evidence>
<evidence type="ECO:0000313" key="11">
    <source>
        <dbReference type="EMBL" id="MUB62801.1"/>
    </source>
</evidence>
<organism evidence="11 12">
    <name type="scientific">Hungatella hathewayi</name>
    <dbReference type="NCBI Taxonomy" id="154046"/>
    <lineage>
        <taxon>Bacteria</taxon>
        <taxon>Bacillati</taxon>
        <taxon>Bacillota</taxon>
        <taxon>Clostridia</taxon>
        <taxon>Lachnospirales</taxon>
        <taxon>Lachnospiraceae</taxon>
        <taxon>Hungatella</taxon>
    </lineage>
</organism>
<sequence>MSKSYNIAIDGPAGAGKSTIARAVSAKLGFVYVDTGAMYRAMALYFIRRGIRPDEEETVSEAVKEVGVTISYEDGAQQVILNGENVSGLIRTEAVSQMASASSVYLPVREKLVELQKELARNENVIMDGRDIGTCVLPEADLKIYLTASTAVRAKRRYDELTEKGEPCSLEEIEKEIEERDYRDMHRENSPLKQAEDAVLVDTSDLTIDEVIGEILKLAAEKGIGQKN</sequence>
<dbReference type="AlphaFoldDB" id="A0A174WDB6"/>
<comment type="catalytic activity">
    <reaction evidence="6 8">
        <text>dCMP + ATP = dCDP + ADP</text>
        <dbReference type="Rhea" id="RHEA:25094"/>
        <dbReference type="ChEBI" id="CHEBI:30616"/>
        <dbReference type="ChEBI" id="CHEBI:57566"/>
        <dbReference type="ChEBI" id="CHEBI:58593"/>
        <dbReference type="ChEBI" id="CHEBI:456216"/>
        <dbReference type="EC" id="2.7.4.25"/>
    </reaction>
</comment>
<dbReference type="InterPro" id="IPR027417">
    <property type="entry name" value="P-loop_NTPase"/>
</dbReference>
<dbReference type="HAMAP" id="MF_00238">
    <property type="entry name" value="Cytidyl_kinase_type1"/>
    <property type="match status" value="1"/>
</dbReference>
<evidence type="ECO:0000313" key="12">
    <source>
        <dbReference type="Proteomes" id="UP000434223"/>
    </source>
</evidence>